<feature type="chain" id="PRO_5023073316" evidence="1">
    <location>
        <begin position="27"/>
        <end position="360"/>
    </location>
</feature>
<sequence>MRQRVSFSLTLPLTLLLLLCVYESRGGSVRNTEAIAPDISSSVSPQPFLPLLAPSPLTAFTNYSIPKLSGLCTLNFSAAGNMMSVTATDCWASFAPLLADVVCCPQFDATLATLIGQSSKYSRMLALNVTHAKHCLSDVQKILEGQGANENIQKICSIEPETLTAASCPVIEVDTFESTVDSSKLLGACRKIDLVNECCDQVCQNAILDAARTIAVIGMPNSKGVNLLPEHSTRIDGCKNIVLRWLASNLDPSSANKVLRGLSNCKVNKVCPLVFPNMTNVVKCANAISNQTACCKAMDSYVSQLQQQSFITNLQALNCAASLGVKLQKANVSDNVYNLCHINLKDFSLQGHCCYICLNK</sequence>
<evidence type="ECO:0000259" key="3">
    <source>
        <dbReference type="Pfam" id="PF26584"/>
    </source>
</evidence>
<dbReference type="Pfam" id="PF26584">
    <property type="entry name" value="At1g61900"/>
    <property type="match status" value="1"/>
</dbReference>
<protein>
    <submittedName>
        <fullName evidence="4">Uncharacterized protein</fullName>
    </submittedName>
</protein>
<dbReference type="GO" id="GO:0005886">
    <property type="term" value="C:plasma membrane"/>
    <property type="evidence" value="ECO:0007669"/>
    <property type="project" value="TreeGrafter"/>
</dbReference>
<organism evidence="4 5">
    <name type="scientific">Prunus dulcis</name>
    <name type="common">Almond</name>
    <name type="synonym">Amygdalus dulcis</name>
    <dbReference type="NCBI Taxonomy" id="3755"/>
    <lineage>
        <taxon>Eukaryota</taxon>
        <taxon>Viridiplantae</taxon>
        <taxon>Streptophyta</taxon>
        <taxon>Embryophyta</taxon>
        <taxon>Tracheophyta</taxon>
        <taxon>Spermatophyta</taxon>
        <taxon>Magnoliopsida</taxon>
        <taxon>eudicotyledons</taxon>
        <taxon>Gunneridae</taxon>
        <taxon>Pentapetalae</taxon>
        <taxon>rosids</taxon>
        <taxon>fabids</taxon>
        <taxon>Rosales</taxon>
        <taxon>Rosaceae</taxon>
        <taxon>Amygdaloideae</taxon>
        <taxon>Amygdaleae</taxon>
        <taxon>Prunus</taxon>
    </lineage>
</organism>
<evidence type="ECO:0000259" key="2">
    <source>
        <dbReference type="Pfam" id="PF19160"/>
    </source>
</evidence>
<dbReference type="AlphaFoldDB" id="A0A5E4EUZ1"/>
<accession>A0A5E4EUZ1</accession>
<dbReference type="InterPro" id="IPR040336">
    <property type="entry name" value="At1g61900-like"/>
</dbReference>
<proteinExistence type="predicted"/>
<dbReference type="EMBL" id="CABIKO010000025">
    <property type="protein sequence ID" value="VVA17618.1"/>
    <property type="molecule type" value="Genomic_DNA"/>
</dbReference>
<evidence type="ECO:0000256" key="1">
    <source>
        <dbReference type="SAM" id="SignalP"/>
    </source>
</evidence>
<dbReference type="PANTHER" id="PTHR33831">
    <property type="entry name" value="GPI-ANCHORED PROTEIN"/>
    <property type="match status" value="1"/>
</dbReference>
<dbReference type="InterPro" id="IPR059003">
    <property type="entry name" value="At1g61900_C"/>
</dbReference>
<gene>
    <name evidence="4" type="ORF">ALMOND_2B006751</name>
</gene>
<keyword evidence="1" id="KW-0732">Signal</keyword>
<dbReference type="Gramene" id="VVA17618">
    <property type="protein sequence ID" value="VVA17618"/>
    <property type="gene ID" value="Prudul26B006751"/>
</dbReference>
<dbReference type="InterPro" id="IPR043891">
    <property type="entry name" value="SPARK"/>
</dbReference>
<evidence type="ECO:0000313" key="4">
    <source>
        <dbReference type="EMBL" id="VVA17618.1"/>
    </source>
</evidence>
<evidence type="ECO:0000313" key="5">
    <source>
        <dbReference type="Proteomes" id="UP000327085"/>
    </source>
</evidence>
<feature type="signal peptide" evidence="1">
    <location>
        <begin position="1"/>
        <end position="26"/>
    </location>
</feature>
<dbReference type="Proteomes" id="UP000327085">
    <property type="component" value="Chromosome 3"/>
</dbReference>
<feature type="domain" description="SPARK" evidence="2">
    <location>
        <begin position="69"/>
        <end position="215"/>
    </location>
</feature>
<feature type="domain" description="At1g61900-like C-terminal" evidence="3">
    <location>
        <begin position="269"/>
        <end position="341"/>
    </location>
</feature>
<dbReference type="PANTHER" id="PTHR33831:SF8">
    <property type="entry name" value="SPARK DOMAIN-CONTAINING PROTEIN"/>
    <property type="match status" value="1"/>
</dbReference>
<reference evidence="5" key="1">
    <citation type="journal article" date="2020" name="Plant J.">
        <title>Transposons played a major role in the diversification between the closely related almond and peach genomes: results from the almond genome sequence.</title>
        <authorList>
            <person name="Alioto T."/>
            <person name="Alexiou K.G."/>
            <person name="Bardil A."/>
            <person name="Barteri F."/>
            <person name="Castanera R."/>
            <person name="Cruz F."/>
            <person name="Dhingra A."/>
            <person name="Duval H."/>
            <person name="Fernandez I Marti A."/>
            <person name="Frias L."/>
            <person name="Galan B."/>
            <person name="Garcia J.L."/>
            <person name="Howad W."/>
            <person name="Gomez-Garrido J."/>
            <person name="Gut M."/>
            <person name="Julca I."/>
            <person name="Morata J."/>
            <person name="Puigdomenech P."/>
            <person name="Ribeca P."/>
            <person name="Rubio Cabetas M.J."/>
            <person name="Vlasova A."/>
            <person name="Wirthensohn M."/>
            <person name="Garcia-Mas J."/>
            <person name="Gabaldon T."/>
            <person name="Casacuberta J.M."/>
            <person name="Arus P."/>
        </authorList>
    </citation>
    <scope>NUCLEOTIDE SEQUENCE [LARGE SCALE GENOMIC DNA]</scope>
    <source>
        <strain evidence="5">cv. Texas</strain>
    </source>
</reference>
<dbReference type="Pfam" id="PF19160">
    <property type="entry name" value="SPARK"/>
    <property type="match status" value="1"/>
</dbReference>
<name>A0A5E4EUZ1_PRUDU</name>